<evidence type="ECO:0000313" key="3">
    <source>
        <dbReference type="Proteomes" id="UP000596857"/>
    </source>
</evidence>
<evidence type="ECO:0000259" key="1">
    <source>
        <dbReference type="Pfam" id="PF01261"/>
    </source>
</evidence>
<organism evidence="2 3">
    <name type="scientific">Paenibacillus phytohabitans</name>
    <dbReference type="NCBI Taxonomy" id="2654978"/>
    <lineage>
        <taxon>Bacteria</taxon>
        <taxon>Bacillati</taxon>
        <taxon>Bacillota</taxon>
        <taxon>Bacilli</taxon>
        <taxon>Bacillales</taxon>
        <taxon>Paenibacillaceae</taxon>
        <taxon>Paenibacillus</taxon>
    </lineage>
</organism>
<dbReference type="SUPFAM" id="SSF51658">
    <property type="entry name" value="Xylose isomerase-like"/>
    <property type="match status" value="1"/>
</dbReference>
<dbReference type="Pfam" id="PF01261">
    <property type="entry name" value="AP_endonuc_2"/>
    <property type="match status" value="1"/>
</dbReference>
<sequence length="285" mass="31295">MKLGVSTYSLYKAIQSGEMDVLGVIEWTAAAGGEHVELVPVGYDLHKQDGLAEQIRSKAAECGIELSNYAVRGNLITESEESFHAEIARLKTEVDMAVRLGVKLLRHDAATHPDTSIRHYRKQFARLTEGCREIADYAAGFGITTSIENHGYLLQASDRVLGLVDAVDRENFRTTLDIGNFVVVDEDPLAAVQKNAPFASMVHFKDFYIRPGDRDPGGGWFRSAAGRYLLGAVAGHGDLELAAITSAVKNSGYDGFISIEFEGREECKVGTQLAMENVRRLWEQA</sequence>
<reference evidence="2 3" key="1">
    <citation type="submission" date="2019-10" db="EMBL/GenBank/DDBJ databases">
        <title>Description of Paenibacillus terricola sp. nov.</title>
        <authorList>
            <person name="Carlier A."/>
            <person name="Qi S."/>
        </authorList>
    </citation>
    <scope>NUCLEOTIDE SEQUENCE [LARGE SCALE GENOMIC DNA]</scope>
    <source>
        <strain evidence="2 3">LMG 31459</strain>
    </source>
</reference>
<comment type="caution">
    <text evidence="2">The sequence shown here is derived from an EMBL/GenBank/DDBJ whole genome shotgun (WGS) entry which is preliminary data.</text>
</comment>
<dbReference type="RefSeq" id="WP_171718511.1">
    <property type="nucleotide sequence ID" value="NZ_WHOB01000059.1"/>
</dbReference>
<protein>
    <submittedName>
        <fullName evidence="2">TIM barrel protein</fullName>
    </submittedName>
</protein>
<accession>A0ABX1YKU0</accession>
<dbReference type="PANTHER" id="PTHR12110">
    <property type="entry name" value="HYDROXYPYRUVATE ISOMERASE"/>
    <property type="match status" value="1"/>
</dbReference>
<gene>
    <name evidence="2" type="ORF">GC101_19060</name>
</gene>
<dbReference type="EMBL" id="WHOB01000059">
    <property type="protein sequence ID" value="NOU80964.1"/>
    <property type="molecule type" value="Genomic_DNA"/>
</dbReference>
<dbReference type="Proteomes" id="UP000596857">
    <property type="component" value="Unassembled WGS sequence"/>
</dbReference>
<name>A0ABX1YKU0_9BACL</name>
<dbReference type="InterPro" id="IPR013022">
    <property type="entry name" value="Xyl_isomerase-like_TIM-brl"/>
</dbReference>
<proteinExistence type="predicted"/>
<dbReference type="PANTHER" id="PTHR12110:SF53">
    <property type="entry name" value="BLR5974 PROTEIN"/>
    <property type="match status" value="1"/>
</dbReference>
<dbReference type="Gene3D" id="3.20.20.150">
    <property type="entry name" value="Divalent-metal-dependent TIM barrel enzymes"/>
    <property type="match status" value="1"/>
</dbReference>
<dbReference type="InterPro" id="IPR050312">
    <property type="entry name" value="IolE/XylAMocC-like"/>
</dbReference>
<dbReference type="InterPro" id="IPR036237">
    <property type="entry name" value="Xyl_isomerase-like_sf"/>
</dbReference>
<evidence type="ECO:0000313" key="2">
    <source>
        <dbReference type="EMBL" id="NOU80964.1"/>
    </source>
</evidence>
<keyword evidence="3" id="KW-1185">Reference proteome</keyword>
<feature type="domain" description="Xylose isomerase-like TIM barrel" evidence="1">
    <location>
        <begin position="26"/>
        <end position="265"/>
    </location>
</feature>